<reference evidence="2" key="1">
    <citation type="submission" date="2016-05" db="EMBL/GenBank/DDBJ databases">
        <authorList>
            <person name="Li Y."/>
        </authorList>
    </citation>
    <scope>NUCLEOTIDE SEQUENCE [LARGE SCALE GENOMIC DNA]</scope>
    <source>
        <strain evidence="2">YIC4027</strain>
    </source>
</reference>
<protein>
    <submittedName>
        <fullName evidence="1">Uncharacterized protein</fullName>
    </submittedName>
</protein>
<name>A0A1E3VIQ3_9HYPH</name>
<dbReference type="Proteomes" id="UP000094342">
    <property type="component" value="Unassembled WGS sequence"/>
</dbReference>
<comment type="caution">
    <text evidence="1">The sequence shown here is derived from an EMBL/GenBank/DDBJ whole genome shotgun (WGS) entry which is preliminary data.</text>
</comment>
<evidence type="ECO:0000313" key="1">
    <source>
        <dbReference type="EMBL" id="ODR92896.1"/>
    </source>
</evidence>
<organism evidence="1 2">
    <name type="scientific">Sinorhizobium alkalisoli</name>
    <dbReference type="NCBI Taxonomy" id="1752398"/>
    <lineage>
        <taxon>Bacteria</taxon>
        <taxon>Pseudomonadati</taxon>
        <taxon>Pseudomonadota</taxon>
        <taxon>Alphaproteobacteria</taxon>
        <taxon>Hyphomicrobiales</taxon>
        <taxon>Rhizobiaceae</taxon>
        <taxon>Sinorhizobium/Ensifer group</taxon>
        <taxon>Sinorhizobium</taxon>
    </lineage>
</organism>
<dbReference type="EMBL" id="LYBW01000037">
    <property type="protein sequence ID" value="ODR92896.1"/>
    <property type="molecule type" value="Genomic_DNA"/>
</dbReference>
<accession>A0A1E3VIQ3</accession>
<sequence length="61" mass="6835">MNKAAVDSWVDAGNTVKSRLKEIFRENGMAAETVDAWTNQIIRNTFETAPEPQSELPREVA</sequence>
<dbReference type="AlphaFoldDB" id="A0A1E3VIQ3"/>
<proteinExistence type="predicted"/>
<evidence type="ECO:0000313" key="2">
    <source>
        <dbReference type="Proteomes" id="UP000094342"/>
    </source>
</evidence>
<keyword evidence="2" id="KW-1185">Reference proteome</keyword>
<gene>
    <name evidence="1" type="ORF">A8M32_02435</name>
</gene>